<accession>A0A9K3GLH3</accession>
<dbReference type="Proteomes" id="UP000265618">
    <property type="component" value="Unassembled WGS sequence"/>
</dbReference>
<proteinExistence type="predicted"/>
<organism evidence="1 2">
    <name type="scientific">Kipferlia bialata</name>
    <dbReference type="NCBI Taxonomy" id="797122"/>
    <lineage>
        <taxon>Eukaryota</taxon>
        <taxon>Metamonada</taxon>
        <taxon>Carpediemonas-like organisms</taxon>
        <taxon>Kipferlia</taxon>
    </lineage>
</organism>
<reference evidence="1 2" key="1">
    <citation type="journal article" date="2018" name="PLoS ONE">
        <title>The draft genome of Kipferlia bialata reveals reductive genome evolution in fornicate parasites.</title>
        <authorList>
            <person name="Tanifuji G."/>
            <person name="Takabayashi S."/>
            <person name="Kume K."/>
            <person name="Takagi M."/>
            <person name="Nakayama T."/>
            <person name="Kamikawa R."/>
            <person name="Inagaki Y."/>
            <person name="Hashimoto T."/>
        </authorList>
    </citation>
    <scope>NUCLEOTIDE SEQUENCE [LARGE SCALE GENOMIC DNA]</scope>
    <source>
        <strain evidence="1">NY0173</strain>
    </source>
</reference>
<dbReference type="EMBL" id="BDIP01002638">
    <property type="protein sequence ID" value="GIQ86595.1"/>
    <property type="molecule type" value="Genomic_DNA"/>
</dbReference>
<name>A0A9K3GLH3_9EUKA</name>
<comment type="caution">
    <text evidence="1">The sequence shown here is derived from an EMBL/GenBank/DDBJ whole genome shotgun (WGS) entry which is preliminary data.</text>
</comment>
<gene>
    <name evidence="1" type="ORF">KIPB_008475</name>
</gene>
<sequence>SMTHALLDNAYFTLDTLHTSGPSLPLSVRDNLLGMAQRGLVVYYVRTEPDTGKNVTYYRACPRYIITRALYRRNLVDFIQEVLPSARPIIERLIATGEEFGSDIAAHIVDTVPGTDTQSVYAAIRSAMQLGVVVFRQEQLKVQGAVIAGLLGDTVDEAEGEGDVDMEGEPDLGKSKLSLDWGVGMGLLVGGALVARTRQGSVRATRALWRVTRLNLQTLARAQVLSLSPTLSRERESSAEVTVTLEPRDQMFLPVLSAKECGIITPQQGGEYLLTPIKSIHTMQQECLLEHVADVYGIPARRMASLLLSSPLSLHSMAHAVGVPVQVCMEILTRLSASGLVYVRHDVPVTVPEDTTAETDVTRTLRERETAGTTDVAGLCVGWKATLRDTLINTMMDVSARVKASTSRPVSVTPASGGGSEGERVGVIQGLRHTQGRILAQLELFL</sequence>
<feature type="non-terminal residue" evidence="1">
    <location>
        <position position="1"/>
    </location>
</feature>
<protein>
    <submittedName>
        <fullName evidence="1">Uncharacterized protein</fullName>
    </submittedName>
</protein>
<keyword evidence="2" id="KW-1185">Reference proteome</keyword>
<dbReference type="AlphaFoldDB" id="A0A9K3GLH3"/>
<evidence type="ECO:0000313" key="1">
    <source>
        <dbReference type="EMBL" id="GIQ86595.1"/>
    </source>
</evidence>
<evidence type="ECO:0000313" key="2">
    <source>
        <dbReference type="Proteomes" id="UP000265618"/>
    </source>
</evidence>